<dbReference type="AlphaFoldDB" id="A0A6J4KRS1"/>
<dbReference type="EMBL" id="CADCTQ010000525">
    <property type="protein sequence ID" value="CAA9312496.1"/>
    <property type="molecule type" value="Genomic_DNA"/>
</dbReference>
<protein>
    <submittedName>
        <fullName evidence="2">Uncharacterized protein</fullName>
    </submittedName>
</protein>
<evidence type="ECO:0000313" key="2">
    <source>
        <dbReference type="EMBL" id="CAA9312496.1"/>
    </source>
</evidence>
<proteinExistence type="predicted"/>
<reference evidence="2" key="1">
    <citation type="submission" date="2020-02" db="EMBL/GenBank/DDBJ databases">
        <authorList>
            <person name="Meier V. D."/>
        </authorList>
    </citation>
    <scope>NUCLEOTIDE SEQUENCE</scope>
    <source>
        <strain evidence="2">AVDCRST_MAG56</strain>
    </source>
</reference>
<accession>A0A6J4KRS1</accession>
<sequence length="43" mass="5199">MKRRRKQLNRKDRKEKAQRAQRFTRTPCGLCVSFAPFAVKFFP</sequence>
<name>A0A6J4KRS1_9SPHI</name>
<evidence type="ECO:0000256" key="1">
    <source>
        <dbReference type="SAM" id="MobiDB-lite"/>
    </source>
</evidence>
<feature type="compositionally biased region" description="Basic and acidic residues" evidence="1">
    <location>
        <begin position="9"/>
        <end position="18"/>
    </location>
</feature>
<gene>
    <name evidence="2" type="ORF">AVDCRST_MAG56-6353</name>
</gene>
<feature type="region of interest" description="Disordered" evidence="1">
    <location>
        <begin position="1"/>
        <end position="21"/>
    </location>
</feature>
<organism evidence="2">
    <name type="scientific">uncultured Cytophagales bacterium</name>
    <dbReference type="NCBI Taxonomy" id="158755"/>
    <lineage>
        <taxon>Bacteria</taxon>
        <taxon>Pseudomonadati</taxon>
        <taxon>Bacteroidota</taxon>
        <taxon>Sphingobacteriia</taxon>
        <taxon>Sphingobacteriales</taxon>
        <taxon>environmental samples</taxon>
    </lineage>
</organism>